<dbReference type="InterPro" id="IPR055170">
    <property type="entry name" value="GFO_IDH_MocA-like_dom"/>
</dbReference>
<protein>
    <submittedName>
        <fullName evidence="3">Putative UDP-kanosamine synthase oxidoreductase subunit</fullName>
        <ecNumber evidence="3">1.1.1.-</ecNumber>
    </submittedName>
</protein>
<dbReference type="AlphaFoldDB" id="A0A1J5RPQ1"/>
<feature type="domain" description="Gfo/Idh/MocA-like oxidoreductase N-terminal" evidence="1">
    <location>
        <begin position="19"/>
        <end position="134"/>
    </location>
</feature>
<dbReference type="GO" id="GO:0000166">
    <property type="term" value="F:nucleotide binding"/>
    <property type="evidence" value="ECO:0007669"/>
    <property type="project" value="InterPro"/>
</dbReference>
<dbReference type="Pfam" id="PF01408">
    <property type="entry name" value="GFO_IDH_MocA"/>
    <property type="match status" value="1"/>
</dbReference>
<dbReference type="PANTHER" id="PTHR43377">
    <property type="entry name" value="BILIVERDIN REDUCTASE A"/>
    <property type="match status" value="1"/>
</dbReference>
<dbReference type="EMBL" id="MLJW01000305">
    <property type="protein sequence ID" value="OIQ90077.1"/>
    <property type="molecule type" value="Genomic_DNA"/>
</dbReference>
<dbReference type="Pfam" id="PF22725">
    <property type="entry name" value="GFO_IDH_MocA_C3"/>
    <property type="match status" value="1"/>
</dbReference>
<proteinExistence type="predicted"/>
<gene>
    <name evidence="3" type="primary">rifL</name>
    <name evidence="3" type="ORF">GALL_280320</name>
</gene>
<keyword evidence="3" id="KW-0560">Oxidoreductase</keyword>
<dbReference type="InterPro" id="IPR036291">
    <property type="entry name" value="NAD(P)-bd_dom_sf"/>
</dbReference>
<dbReference type="SUPFAM" id="SSF55347">
    <property type="entry name" value="Glyceraldehyde-3-phosphate dehydrogenase-like, C-terminal domain"/>
    <property type="match status" value="1"/>
</dbReference>
<dbReference type="Gene3D" id="3.40.50.720">
    <property type="entry name" value="NAD(P)-binding Rossmann-like Domain"/>
    <property type="match status" value="1"/>
</dbReference>
<name>A0A1J5RPQ1_9ZZZZ</name>
<dbReference type="InterPro" id="IPR051450">
    <property type="entry name" value="Gfo/Idh/MocA_Oxidoreductases"/>
</dbReference>
<dbReference type="InterPro" id="IPR000683">
    <property type="entry name" value="Gfo/Idh/MocA-like_OxRdtase_N"/>
</dbReference>
<feature type="domain" description="GFO/IDH/MocA-like oxidoreductase" evidence="2">
    <location>
        <begin position="148"/>
        <end position="265"/>
    </location>
</feature>
<organism evidence="3">
    <name type="scientific">mine drainage metagenome</name>
    <dbReference type="NCBI Taxonomy" id="410659"/>
    <lineage>
        <taxon>unclassified sequences</taxon>
        <taxon>metagenomes</taxon>
        <taxon>ecological metagenomes</taxon>
    </lineage>
</organism>
<evidence type="ECO:0000259" key="1">
    <source>
        <dbReference type="Pfam" id="PF01408"/>
    </source>
</evidence>
<reference evidence="3" key="1">
    <citation type="submission" date="2016-10" db="EMBL/GenBank/DDBJ databases">
        <title>Sequence of Gallionella enrichment culture.</title>
        <authorList>
            <person name="Poehlein A."/>
            <person name="Muehling M."/>
            <person name="Daniel R."/>
        </authorList>
    </citation>
    <scope>NUCLEOTIDE SEQUENCE</scope>
</reference>
<accession>A0A1J5RPQ1</accession>
<sequence>MDYPKDAAIIVLKLAMIKRILILGAGKIAHDHAEAARRLPGPPKIAAADPSEAALQRLTAAFAEIECYGSVDAMLALPLEGTEVAIVATPPYLHYPHVLAALRSGRSILCEKPLTMNAEELRLLHREAQTRGLHLASCSSRFLGRPSFLEAKRLFDSPTLGDGLRITWRRRFSAGRSGYEYQPSSRWFLDKGKAGGGCLFDWGCYDFTTLHALIEPRCVTINDAWLGYPVKGKPLDPGLVFDVETQVCASLRYVLRDGRTLHMDYERSTACFGPEIDLHLIEGDRGALTWDWLDWEGHSVTRYWDAAGEPHHSTIFCPDVAGLDPMSRPLIQLDAALSGRLRDQCWDADAAFDHELLCALYETAADGKVRSLNHE</sequence>
<evidence type="ECO:0000259" key="2">
    <source>
        <dbReference type="Pfam" id="PF22725"/>
    </source>
</evidence>
<dbReference type="SUPFAM" id="SSF51735">
    <property type="entry name" value="NAD(P)-binding Rossmann-fold domains"/>
    <property type="match status" value="1"/>
</dbReference>
<dbReference type="GO" id="GO:0016491">
    <property type="term" value="F:oxidoreductase activity"/>
    <property type="evidence" value="ECO:0007669"/>
    <property type="project" value="UniProtKB-KW"/>
</dbReference>
<dbReference type="EC" id="1.1.1.-" evidence="3"/>
<dbReference type="PANTHER" id="PTHR43377:SF1">
    <property type="entry name" value="BILIVERDIN REDUCTASE A"/>
    <property type="match status" value="1"/>
</dbReference>
<comment type="caution">
    <text evidence="3">The sequence shown here is derived from an EMBL/GenBank/DDBJ whole genome shotgun (WGS) entry which is preliminary data.</text>
</comment>
<dbReference type="Gene3D" id="3.30.360.10">
    <property type="entry name" value="Dihydrodipicolinate Reductase, domain 2"/>
    <property type="match status" value="1"/>
</dbReference>
<evidence type="ECO:0000313" key="3">
    <source>
        <dbReference type="EMBL" id="OIQ90077.1"/>
    </source>
</evidence>